<dbReference type="AlphaFoldDB" id="A0A7I7PAX3"/>
<accession>A0A7I7PAX3</accession>
<reference evidence="2 3" key="1">
    <citation type="journal article" date="2019" name="Emerg. Microbes Infect.">
        <title>Comprehensive subspecies identification of 175 nontuberculous mycobacteria species based on 7547 genomic profiles.</title>
        <authorList>
            <person name="Matsumoto Y."/>
            <person name="Kinjo T."/>
            <person name="Motooka D."/>
            <person name="Nabeya D."/>
            <person name="Jung N."/>
            <person name="Uechi K."/>
            <person name="Horii T."/>
            <person name="Iida T."/>
            <person name="Fujita J."/>
            <person name="Nakamura S."/>
        </authorList>
    </citation>
    <scope>NUCLEOTIDE SEQUENCE [LARGE SCALE GENOMIC DNA]</scope>
    <source>
        <strain evidence="2 3">JCM 16367</strain>
    </source>
</reference>
<dbReference type="NCBIfam" id="NF038021">
    <property type="entry name" value="mannan_LmeA"/>
    <property type="match status" value="1"/>
</dbReference>
<evidence type="ECO:0008006" key="4">
    <source>
        <dbReference type="Google" id="ProtNLM"/>
    </source>
</evidence>
<protein>
    <recommendedName>
        <fullName evidence="4">DUF2993 domain-containing protein</fullName>
    </recommendedName>
</protein>
<dbReference type="Pfam" id="PF11209">
    <property type="entry name" value="LmeA"/>
    <property type="match status" value="1"/>
</dbReference>
<feature type="transmembrane region" description="Helical" evidence="1">
    <location>
        <begin position="32"/>
        <end position="52"/>
    </location>
</feature>
<evidence type="ECO:0000256" key="1">
    <source>
        <dbReference type="SAM" id="Phobius"/>
    </source>
</evidence>
<sequence>MQSAQRDEDGAWQRRGGEPVAGVGHNMRMRKVLIGVVSAAAAVVVVIVGAVGVDFGASIYAEYRLSRAVRDAAVLGSDPFVAILGFPFIPQAMRDHYDELEIKANTVDHAMVGKATLEATMHSIGLTNSSWLIRPNAKLPVGKLESRIIIDSVHLGRYMGITDLMVEAPPEETNDATGGTTESGISGSRGLVFTGTPKSAHFDKRVSVSVDLSIAGADKTTLVFTPTRILTGPDTANQKVPDDKRAAVLSAFSKRLPDQKLPFGVAPTSQGARGSDVIIEGITEGVTITLEGFKQS</sequence>
<dbReference type="EMBL" id="AP022583">
    <property type="protein sequence ID" value="BBY05747.1"/>
    <property type="molecule type" value="Genomic_DNA"/>
</dbReference>
<organism evidence="2 3">
    <name type="scientific">Mycobacterium noviomagense</name>
    <dbReference type="NCBI Taxonomy" id="459858"/>
    <lineage>
        <taxon>Bacteria</taxon>
        <taxon>Bacillati</taxon>
        <taxon>Actinomycetota</taxon>
        <taxon>Actinomycetes</taxon>
        <taxon>Mycobacteriales</taxon>
        <taxon>Mycobacteriaceae</taxon>
        <taxon>Mycobacterium</taxon>
    </lineage>
</organism>
<keyword evidence="1" id="KW-1133">Transmembrane helix</keyword>
<dbReference type="KEGG" id="mnv:MNVI_10650"/>
<name>A0A7I7PAX3_9MYCO</name>
<evidence type="ECO:0000313" key="2">
    <source>
        <dbReference type="EMBL" id="BBY05747.1"/>
    </source>
</evidence>
<dbReference type="InterPro" id="IPR021373">
    <property type="entry name" value="DUF2993"/>
</dbReference>
<keyword evidence="1" id="KW-0812">Transmembrane</keyword>
<keyword evidence="1" id="KW-0472">Membrane</keyword>
<evidence type="ECO:0000313" key="3">
    <source>
        <dbReference type="Proteomes" id="UP000466894"/>
    </source>
</evidence>
<proteinExistence type="predicted"/>
<gene>
    <name evidence="2" type="ORF">MNVI_10650</name>
</gene>
<dbReference type="Proteomes" id="UP000466894">
    <property type="component" value="Chromosome"/>
</dbReference>